<protein>
    <recommendedName>
        <fullName evidence="6">Amine oxidase</fullName>
        <ecNumber evidence="6">1.4.3.-</ecNumber>
    </recommendedName>
</protein>
<evidence type="ECO:0000256" key="5">
    <source>
        <dbReference type="PIRSR" id="PIRSR601613-1"/>
    </source>
</evidence>
<organism evidence="8 9">
    <name type="scientific">Cudoniella acicularis</name>
    <dbReference type="NCBI Taxonomy" id="354080"/>
    <lineage>
        <taxon>Eukaryota</taxon>
        <taxon>Fungi</taxon>
        <taxon>Dikarya</taxon>
        <taxon>Ascomycota</taxon>
        <taxon>Pezizomycotina</taxon>
        <taxon>Leotiomycetes</taxon>
        <taxon>Helotiales</taxon>
        <taxon>Tricladiaceae</taxon>
        <taxon>Cudoniella</taxon>
    </lineage>
</organism>
<dbReference type="EC" id="1.4.3.-" evidence="6"/>
<comment type="catalytic activity">
    <reaction evidence="4">
        <text>a secondary aliphatic amine + O2 + H2O = a primary amine + an aldehyde + H2O2</text>
        <dbReference type="Rhea" id="RHEA:26414"/>
        <dbReference type="ChEBI" id="CHEBI:15377"/>
        <dbReference type="ChEBI" id="CHEBI:15379"/>
        <dbReference type="ChEBI" id="CHEBI:16240"/>
        <dbReference type="ChEBI" id="CHEBI:17478"/>
        <dbReference type="ChEBI" id="CHEBI:58855"/>
        <dbReference type="ChEBI" id="CHEBI:65296"/>
        <dbReference type="EC" id="1.4.3.4"/>
    </reaction>
</comment>
<dbReference type="PANTHER" id="PTHR43563:SF14">
    <property type="entry name" value="AMINE OXIDASE"/>
    <property type="match status" value="1"/>
</dbReference>
<name>A0A8H4VLX6_9HELO</name>
<evidence type="ECO:0000256" key="3">
    <source>
        <dbReference type="ARBA" id="ARBA00023002"/>
    </source>
</evidence>
<evidence type="ECO:0000256" key="4">
    <source>
        <dbReference type="ARBA" id="ARBA00048448"/>
    </source>
</evidence>
<keyword evidence="3 6" id="KW-0560">Oxidoreductase</keyword>
<dbReference type="InterPro" id="IPR002937">
    <property type="entry name" value="Amino_oxidase"/>
</dbReference>
<dbReference type="OrthoDB" id="5046242at2759"/>
<dbReference type="SUPFAM" id="SSF54373">
    <property type="entry name" value="FAD-linked reductases, C-terminal domain"/>
    <property type="match status" value="1"/>
</dbReference>
<comment type="cofactor">
    <cofactor evidence="1 6">
        <name>FAD</name>
        <dbReference type="ChEBI" id="CHEBI:57692"/>
    </cofactor>
</comment>
<feature type="binding site" evidence="5">
    <location>
        <position position="409"/>
    </location>
    <ligand>
        <name>FAD</name>
        <dbReference type="ChEBI" id="CHEBI:57692"/>
    </ligand>
</feature>
<dbReference type="Proteomes" id="UP000566819">
    <property type="component" value="Unassembled WGS sequence"/>
</dbReference>
<dbReference type="GO" id="GO:0097621">
    <property type="term" value="F:monoamine oxidase activity"/>
    <property type="evidence" value="ECO:0007669"/>
    <property type="project" value="UniProtKB-EC"/>
</dbReference>
<dbReference type="EMBL" id="JAAMPI010002340">
    <property type="protein sequence ID" value="KAF4614397.1"/>
    <property type="molecule type" value="Genomic_DNA"/>
</dbReference>
<dbReference type="PRINTS" id="PR00757">
    <property type="entry name" value="AMINEOXDASEF"/>
</dbReference>
<feature type="domain" description="Amine oxidase" evidence="7">
    <location>
        <begin position="14"/>
        <end position="433"/>
    </location>
</feature>
<dbReference type="InterPro" id="IPR050703">
    <property type="entry name" value="Flavin_MAO"/>
</dbReference>
<dbReference type="InterPro" id="IPR036188">
    <property type="entry name" value="FAD/NAD-bd_sf"/>
</dbReference>
<sequence>MPESLDVAIVGAGLAGLTAARDLLAAGKSVLIFEARDRVGGKVLNAHLENGGITEVGAEFVGPTQDRVLALISNLGLKTFNTYTDGNNVLWENKTRVAYANGLPPINNASLLEAGTAQIALDEMAASINASAPWAHPKAKEWDSVSFGSWLDTATPSSSARFLLNAFASSVFGAENSRALTPLRRTANNAQAQRVEGGTQLIPIKLSEHIGFQHILFNSPVTSITQTPSGYEIETNSANKITAKEVVIAMSPPLSRKIKFIPPLPQARMELQQKTIMGATGKAIAVYKMPFWRTTLNGMVISDSGAVRVTFDNSPSNGSFGAIMGFIEANEMRRLDGKSEADVQKEVLVDYVNYFGEEAREIQEFVLMRWDNERYSMGAPVAFFPPGVLTSVGEALREIVGGIHFAGTETAVYWTGYMDGAIRSGERVAREILGL</sequence>
<dbReference type="Gene3D" id="3.50.50.60">
    <property type="entry name" value="FAD/NAD(P)-binding domain"/>
    <property type="match status" value="1"/>
</dbReference>
<evidence type="ECO:0000256" key="1">
    <source>
        <dbReference type="ARBA" id="ARBA00001974"/>
    </source>
</evidence>
<evidence type="ECO:0000313" key="8">
    <source>
        <dbReference type="EMBL" id="KAF4614397.1"/>
    </source>
</evidence>
<evidence type="ECO:0000313" key="9">
    <source>
        <dbReference type="Proteomes" id="UP000566819"/>
    </source>
</evidence>
<comment type="caution">
    <text evidence="8">The sequence shown here is derived from an EMBL/GenBank/DDBJ whole genome shotgun (WGS) entry which is preliminary data.</text>
</comment>
<dbReference type="PANTHER" id="PTHR43563">
    <property type="entry name" value="AMINE OXIDASE"/>
    <property type="match status" value="1"/>
</dbReference>
<feature type="binding site" evidence="5">
    <location>
        <begin position="34"/>
        <end position="35"/>
    </location>
    <ligand>
        <name>FAD</name>
        <dbReference type="ChEBI" id="CHEBI:57692"/>
    </ligand>
</feature>
<evidence type="ECO:0000256" key="2">
    <source>
        <dbReference type="ARBA" id="ARBA00005995"/>
    </source>
</evidence>
<comment type="similarity">
    <text evidence="2 6">Belongs to the flavin monoamine oxidase family.</text>
</comment>
<feature type="binding site" evidence="5">
    <location>
        <position position="221"/>
    </location>
    <ligand>
        <name>FAD</name>
        <dbReference type="ChEBI" id="CHEBI:57692"/>
    </ligand>
</feature>
<keyword evidence="6" id="KW-0274">FAD</keyword>
<proteinExistence type="inferred from homology"/>
<dbReference type="AlphaFoldDB" id="A0A8H4VLX6"/>
<dbReference type="InterPro" id="IPR001613">
    <property type="entry name" value="Flavin_amine_oxidase"/>
</dbReference>
<keyword evidence="9" id="KW-1185">Reference proteome</keyword>
<reference evidence="8 9" key="1">
    <citation type="submission" date="2020-03" db="EMBL/GenBank/DDBJ databases">
        <title>Draft Genome Sequence of Cudoniella acicularis.</title>
        <authorList>
            <person name="Buettner E."/>
            <person name="Kellner H."/>
        </authorList>
    </citation>
    <scope>NUCLEOTIDE SEQUENCE [LARGE SCALE GENOMIC DNA]</scope>
    <source>
        <strain evidence="8 9">DSM 108380</strain>
    </source>
</reference>
<evidence type="ECO:0000259" key="7">
    <source>
        <dbReference type="Pfam" id="PF01593"/>
    </source>
</evidence>
<keyword evidence="6" id="KW-0285">Flavoprotein</keyword>
<dbReference type="SUPFAM" id="SSF51905">
    <property type="entry name" value="FAD/NAD(P)-binding domain"/>
    <property type="match status" value="1"/>
</dbReference>
<feature type="binding site" evidence="5">
    <location>
        <position position="326"/>
    </location>
    <ligand>
        <name>substrate</name>
    </ligand>
</feature>
<dbReference type="Pfam" id="PF01593">
    <property type="entry name" value="Amino_oxidase"/>
    <property type="match status" value="1"/>
</dbReference>
<accession>A0A8H4VLX6</accession>
<evidence type="ECO:0000256" key="6">
    <source>
        <dbReference type="RuleBase" id="RU362067"/>
    </source>
</evidence>
<gene>
    <name evidence="8" type="ORF">G7Y89_g15341</name>
</gene>